<evidence type="ECO:0000313" key="1">
    <source>
        <dbReference type="EMBL" id="GIY29342.1"/>
    </source>
</evidence>
<evidence type="ECO:0000313" key="2">
    <source>
        <dbReference type="Proteomes" id="UP001054837"/>
    </source>
</evidence>
<sequence length="91" mass="10332">MSPRLKELFIPLKCRVRKNCFQENRSKTDLPKQKKRGLEATLLLQLLTTLHSQIKSSLLVTGDLLLFVPLSAIQKMKGTVRTDSFSLFGCL</sequence>
<organism evidence="1 2">
    <name type="scientific">Caerostris darwini</name>
    <dbReference type="NCBI Taxonomy" id="1538125"/>
    <lineage>
        <taxon>Eukaryota</taxon>
        <taxon>Metazoa</taxon>
        <taxon>Ecdysozoa</taxon>
        <taxon>Arthropoda</taxon>
        <taxon>Chelicerata</taxon>
        <taxon>Arachnida</taxon>
        <taxon>Araneae</taxon>
        <taxon>Araneomorphae</taxon>
        <taxon>Entelegynae</taxon>
        <taxon>Araneoidea</taxon>
        <taxon>Araneidae</taxon>
        <taxon>Caerostris</taxon>
    </lineage>
</organism>
<protein>
    <submittedName>
        <fullName evidence="1">Uncharacterized protein</fullName>
    </submittedName>
</protein>
<dbReference type="Proteomes" id="UP001054837">
    <property type="component" value="Unassembled WGS sequence"/>
</dbReference>
<comment type="caution">
    <text evidence="1">The sequence shown here is derived from an EMBL/GenBank/DDBJ whole genome shotgun (WGS) entry which is preliminary data.</text>
</comment>
<name>A0AAV4S994_9ARAC</name>
<feature type="non-terminal residue" evidence="1">
    <location>
        <position position="91"/>
    </location>
</feature>
<dbReference type="AlphaFoldDB" id="A0AAV4S994"/>
<accession>A0AAV4S994</accession>
<gene>
    <name evidence="1" type="ORF">CDAR_486921</name>
</gene>
<dbReference type="EMBL" id="BPLQ01007304">
    <property type="protein sequence ID" value="GIY29342.1"/>
    <property type="molecule type" value="Genomic_DNA"/>
</dbReference>
<keyword evidence="2" id="KW-1185">Reference proteome</keyword>
<proteinExistence type="predicted"/>
<reference evidence="1 2" key="1">
    <citation type="submission" date="2021-06" db="EMBL/GenBank/DDBJ databases">
        <title>Caerostris darwini draft genome.</title>
        <authorList>
            <person name="Kono N."/>
            <person name="Arakawa K."/>
        </authorList>
    </citation>
    <scope>NUCLEOTIDE SEQUENCE [LARGE SCALE GENOMIC DNA]</scope>
</reference>